<dbReference type="eggNOG" id="ENOG502SI57">
    <property type="taxonomic scope" value="Eukaryota"/>
</dbReference>
<name>E3NHI0_CAERE</name>
<gene>
    <name evidence="1" type="primary">Cre-mltn-12</name>
    <name evidence="1" type="ORF">CRE_18257</name>
</gene>
<accession>E3NHI0</accession>
<sequence>MITTFDEKSAVFFFVFLSDVIGERTFDNVNCVQSATKLAAMDKMKMEAKEIDKLQQLHYGWYIQAVSSLLGSVGKQMYMQMKKPQRRAFVACLDSIPKEYDVKAGAKCLVNAFDGKLEDIYGKAALDKKLDFIDKQDTVPMGKLDIKKLKRRKIQKRVVQKQLKKRVRTNFQKINEIQAEKLKLARFRKMKRRNFAGQYKMSPKMLEKMEKINSMKYRMRRVKRNILSLYSNKEAADEAKRVDSLDGVFYKPKNFAKMPDLHENNKSPIQEFTKMIREFAHVKPTRNMTSSYTNLKKLQDAVFGAREKNRFKNRMLDMVIGKNHPLRQTKSFSDRVRDITPDGMIDETVFGLVDAVHKHTKDSNANFLSPRFMPIMPEKLNTKRRLLSPDMFPLYRDESDNSILPIPNVLEKAGLKDKDRENVLELVMDITGVNNVVDDALNLVKGLRKSGLDKDLVDMTSIIDQAYTSLSSSLTRPQNLDFVNKKFSFMNKEQMQSLYGETGIYNTSVSDLPFDIHEVDSLTTEQKEESIRMTIRELAKGNGAQGFGKSGRRVKRQTISLLNGLYQIVFLNPTVFSPQAFAPTINKVSMKRICKLDFRFFAAKAEAVFLKRDFFFEKLNIIHFQLSVLGPLVLSPQLFCPSVLSPLLMSLPVISPQVGNPLIFSPYVLGPNVLSAAVFNAYVFSPYVLSPNVVNPYVMSPLVLSPFVLCPDVVSPTVLSGVVLSPSVLSPSIFTDSALAANVLSPTFLS</sequence>
<protein>
    <submittedName>
        <fullName evidence="1">CRE-MLTN-12 protein</fullName>
    </submittedName>
</protein>
<dbReference type="InParanoid" id="E3NHI0"/>
<dbReference type="Pfam" id="PF04870">
    <property type="entry name" value="Moulting_cycle"/>
    <property type="match status" value="2"/>
</dbReference>
<dbReference type="AlphaFoldDB" id="E3NHI0"/>
<dbReference type="OMA" id="QLHYGWY"/>
<dbReference type="PANTHER" id="PTHR21523:SF46">
    <property type="entry name" value="MLT-TEN (MLT-10) RELATED"/>
    <property type="match status" value="1"/>
</dbReference>
<dbReference type="PANTHER" id="PTHR21523">
    <property type="match status" value="1"/>
</dbReference>
<dbReference type="HOGENOM" id="CLU_010461_1_0_1"/>
<proteinExistence type="predicted"/>
<evidence type="ECO:0000313" key="1">
    <source>
        <dbReference type="EMBL" id="EFO98057.1"/>
    </source>
</evidence>
<dbReference type="FunCoup" id="E3NHI0">
    <property type="interactions" value="438"/>
</dbReference>
<organism evidence="2">
    <name type="scientific">Caenorhabditis remanei</name>
    <name type="common">Caenorhabditis vulgaris</name>
    <dbReference type="NCBI Taxonomy" id="31234"/>
    <lineage>
        <taxon>Eukaryota</taxon>
        <taxon>Metazoa</taxon>
        <taxon>Ecdysozoa</taxon>
        <taxon>Nematoda</taxon>
        <taxon>Chromadorea</taxon>
        <taxon>Rhabditida</taxon>
        <taxon>Rhabditina</taxon>
        <taxon>Rhabditomorpha</taxon>
        <taxon>Rhabditoidea</taxon>
        <taxon>Rhabditidae</taxon>
        <taxon>Peloderinae</taxon>
        <taxon>Caenorhabditis</taxon>
    </lineage>
</organism>
<evidence type="ECO:0000313" key="2">
    <source>
        <dbReference type="Proteomes" id="UP000008281"/>
    </source>
</evidence>
<dbReference type="OrthoDB" id="5917548at2759"/>
<keyword evidence="2" id="KW-1185">Reference proteome</keyword>
<dbReference type="Proteomes" id="UP000008281">
    <property type="component" value="Unassembled WGS sequence"/>
</dbReference>
<dbReference type="EMBL" id="DS268677">
    <property type="protein sequence ID" value="EFO98057.1"/>
    <property type="molecule type" value="Genomic_DNA"/>
</dbReference>
<dbReference type="InterPro" id="IPR006954">
    <property type="entry name" value="Mlt-10-like"/>
</dbReference>
<reference evidence="1" key="1">
    <citation type="submission" date="2007-07" db="EMBL/GenBank/DDBJ databases">
        <title>PCAP assembly of the Caenorhabditis remanei genome.</title>
        <authorList>
            <consortium name="The Caenorhabditis remanei Sequencing Consortium"/>
            <person name="Wilson R.K."/>
        </authorList>
    </citation>
    <scope>NUCLEOTIDE SEQUENCE [LARGE SCALE GENOMIC DNA]</scope>
    <source>
        <strain evidence="1">PB4641</strain>
    </source>
</reference>